<gene>
    <name evidence="16" type="primary">hemJ_2</name>
    <name evidence="16" type="ORF">PPNSA23_38500</name>
</gene>
<organism evidence="16 17">
    <name type="scientific">Phyllobacterium phragmitis</name>
    <dbReference type="NCBI Taxonomy" id="2670329"/>
    <lineage>
        <taxon>Bacteria</taxon>
        <taxon>Pseudomonadati</taxon>
        <taxon>Pseudomonadota</taxon>
        <taxon>Alphaproteobacteria</taxon>
        <taxon>Hyphomicrobiales</taxon>
        <taxon>Phyllobacteriaceae</taxon>
        <taxon>Phyllobacterium</taxon>
    </lineage>
</organism>
<feature type="transmembrane region" description="Helical" evidence="15">
    <location>
        <begin position="45"/>
        <end position="65"/>
    </location>
</feature>
<evidence type="ECO:0000256" key="14">
    <source>
        <dbReference type="PIRNR" id="PIRNR004638"/>
    </source>
</evidence>
<comment type="pathway">
    <text evidence="2 14">Porphyrin-containing compound metabolism; protoporphyrin-IX biosynthesis; protoporphyrin-IX from protoporphyrinogen-IX: step 1/1.</text>
</comment>
<comment type="caution">
    <text evidence="16">The sequence shown here is derived from an EMBL/GenBank/DDBJ whole genome shotgun (WGS) entry which is preliminary data.</text>
</comment>
<keyword evidence="11 14" id="KW-0408">Iron</keyword>
<keyword evidence="10" id="KW-0560">Oxidoreductase</keyword>
<dbReference type="Pfam" id="PF03653">
    <property type="entry name" value="UPF0093"/>
    <property type="match status" value="1"/>
</dbReference>
<feature type="transmembrane region" description="Helical" evidence="15">
    <location>
        <begin position="12"/>
        <end position="33"/>
    </location>
</feature>
<keyword evidence="5 14" id="KW-1003">Cell membrane</keyword>
<keyword evidence="9 15" id="KW-1133">Transmembrane helix</keyword>
<evidence type="ECO:0000256" key="5">
    <source>
        <dbReference type="ARBA" id="ARBA00022475"/>
    </source>
</evidence>
<protein>
    <recommendedName>
        <fullName evidence="4 14">Protoporphyrinogen IX oxidase</fullName>
        <ecNumber evidence="14">1.3.99.-</ecNumber>
    </recommendedName>
</protein>
<comment type="similarity">
    <text evidence="3 14">Belongs to the HemJ family.</text>
</comment>
<keyword evidence="17" id="KW-1185">Reference proteome</keyword>
<dbReference type="EMBL" id="BAAFZP010000002">
    <property type="protein sequence ID" value="GAB1583907.1"/>
    <property type="molecule type" value="Genomic_DNA"/>
</dbReference>
<dbReference type="PANTHER" id="PTHR40255:SF1">
    <property type="entry name" value="PROTOPORPHYRINOGEN IX OXIDASE"/>
    <property type="match status" value="1"/>
</dbReference>
<evidence type="ECO:0000256" key="15">
    <source>
        <dbReference type="SAM" id="Phobius"/>
    </source>
</evidence>
<comment type="cofactor">
    <cofactor evidence="14">
        <name>heme b</name>
        <dbReference type="ChEBI" id="CHEBI:60344"/>
    </cofactor>
    <text evidence="14">Binds 1 heme b (iron(II)-protoporphyrin IX) group per subunit.</text>
</comment>
<evidence type="ECO:0000256" key="9">
    <source>
        <dbReference type="ARBA" id="ARBA00022989"/>
    </source>
</evidence>
<evidence type="ECO:0000256" key="8">
    <source>
        <dbReference type="ARBA" id="ARBA00022723"/>
    </source>
</evidence>
<evidence type="ECO:0000313" key="17">
    <source>
        <dbReference type="Proteomes" id="UP001628091"/>
    </source>
</evidence>
<evidence type="ECO:0000256" key="6">
    <source>
        <dbReference type="ARBA" id="ARBA00022617"/>
    </source>
</evidence>
<comment type="function">
    <text evidence="14">Catalyzes the oxidation of protoporphyrinogen IX to protoporphyrin IX.</text>
</comment>
<feature type="transmembrane region" description="Helical" evidence="15">
    <location>
        <begin position="111"/>
        <end position="129"/>
    </location>
</feature>
<name>A0ABQ0H4T5_9HYPH</name>
<reference evidence="16 17" key="1">
    <citation type="submission" date="2024-10" db="EMBL/GenBank/DDBJ databases">
        <title>Isolation, draft genome sequencing and identification of Phyllobacterium sp. NSA23, isolated from leaf soil.</title>
        <authorList>
            <person name="Akita H."/>
        </authorList>
    </citation>
    <scope>NUCLEOTIDE SEQUENCE [LARGE SCALE GENOMIC DNA]</scope>
    <source>
        <strain evidence="16 17">NSA23</strain>
    </source>
</reference>
<keyword evidence="6 14" id="KW-0349">Heme</keyword>
<evidence type="ECO:0000256" key="10">
    <source>
        <dbReference type="ARBA" id="ARBA00023002"/>
    </source>
</evidence>
<keyword evidence="8 14" id="KW-0479">Metal-binding</keyword>
<keyword evidence="12 14" id="KW-0472">Membrane</keyword>
<evidence type="ECO:0000313" key="16">
    <source>
        <dbReference type="EMBL" id="GAB1583907.1"/>
    </source>
</evidence>
<accession>A0ABQ0H4T5</accession>
<comment type="catalytic activity">
    <reaction evidence="13 14">
        <text>protoporphyrinogen IX + 3 A = protoporphyrin IX + 3 AH2</text>
        <dbReference type="Rhea" id="RHEA:62000"/>
        <dbReference type="ChEBI" id="CHEBI:13193"/>
        <dbReference type="ChEBI" id="CHEBI:17499"/>
        <dbReference type="ChEBI" id="CHEBI:57306"/>
        <dbReference type="ChEBI" id="CHEBI:57307"/>
    </reaction>
</comment>
<evidence type="ECO:0000256" key="13">
    <source>
        <dbReference type="ARBA" id="ARBA00048390"/>
    </source>
</evidence>
<dbReference type="InterPro" id="IPR005265">
    <property type="entry name" value="HemJ-like"/>
</dbReference>
<evidence type="ECO:0000256" key="4">
    <source>
        <dbReference type="ARBA" id="ARBA00017504"/>
    </source>
</evidence>
<evidence type="ECO:0000256" key="1">
    <source>
        <dbReference type="ARBA" id="ARBA00004651"/>
    </source>
</evidence>
<dbReference type="EC" id="1.3.99.-" evidence="14"/>
<keyword evidence="7 15" id="KW-0812">Transmembrane</keyword>
<proteinExistence type="inferred from homology"/>
<evidence type="ECO:0000256" key="2">
    <source>
        <dbReference type="ARBA" id="ARBA00005073"/>
    </source>
</evidence>
<evidence type="ECO:0000256" key="7">
    <source>
        <dbReference type="ARBA" id="ARBA00022692"/>
    </source>
</evidence>
<feature type="transmembrane region" description="Helical" evidence="15">
    <location>
        <begin position="71"/>
        <end position="90"/>
    </location>
</feature>
<comment type="subcellular location">
    <subcellularLocation>
        <location evidence="1">Cell membrane</location>
        <topology evidence="1">Multi-pass membrane protein</topology>
    </subcellularLocation>
</comment>
<evidence type="ECO:0000256" key="3">
    <source>
        <dbReference type="ARBA" id="ARBA00006501"/>
    </source>
</evidence>
<dbReference type="PANTHER" id="PTHR40255">
    <property type="entry name" value="UPF0093 MEMBRANE PROTEIN SLR1790"/>
    <property type="match status" value="1"/>
</dbReference>
<evidence type="ECO:0000256" key="11">
    <source>
        <dbReference type="ARBA" id="ARBA00023004"/>
    </source>
</evidence>
<dbReference type="Proteomes" id="UP001628091">
    <property type="component" value="Unassembled WGS sequence"/>
</dbReference>
<dbReference type="PIRSF" id="PIRSF004638">
    <property type="entry name" value="UCP004638"/>
    <property type="match status" value="1"/>
</dbReference>
<evidence type="ECO:0000256" key="12">
    <source>
        <dbReference type="ARBA" id="ARBA00023136"/>
    </source>
</evidence>
<sequence length="132" mass="14220">MLYDLLKSGHIVAVILWFGGMMSTALLLTYGSGGMTAGFQAWDRSVTTPAMIVTWALGLTMAIWSDWFTSGWMNVKLVFVLALSVIHGILSGRLRRAAAADNFGEAPVIRLALPAMMICLGAIVLLVVTKAF</sequence>